<gene>
    <name evidence="5" type="ordered locus">Trebr_2084</name>
</gene>
<dbReference type="Pfam" id="PF00294">
    <property type="entry name" value="PfkB"/>
    <property type="match status" value="1"/>
</dbReference>
<dbReference type="InterPro" id="IPR011611">
    <property type="entry name" value="PfkB_dom"/>
</dbReference>
<dbReference type="eggNOG" id="COG0524">
    <property type="taxonomic scope" value="Bacteria"/>
</dbReference>
<dbReference type="HOGENOM" id="CLU_723483_0_0_12"/>
<evidence type="ECO:0000259" key="4">
    <source>
        <dbReference type="Pfam" id="PF00294"/>
    </source>
</evidence>
<proteinExistence type="inferred from homology"/>
<accession>F4LK37</accession>
<dbReference type="GO" id="GO:0016301">
    <property type="term" value="F:kinase activity"/>
    <property type="evidence" value="ECO:0007669"/>
    <property type="project" value="UniProtKB-KW"/>
</dbReference>
<dbReference type="STRING" id="906968.Trebr_2084"/>
<evidence type="ECO:0000313" key="6">
    <source>
        <dbReference type="Proteomes" id="UP000006546"/>
    </source>
</evidence>
<feature type="domain" description="Carbohydrate kinase PfkB" evidence="4">
    <location>
        <begin position="252"/>
        <end position="371"/>
    </location>
</feature>
<evidence type="ECO:0000313" key="5">
    <source>
        <dbReference type="EMBL" id="AEE17499.1"/>
    </source>
</evidence>
<name>F4LK37_TREBD</name>
<dbReference type="PANTHER" id="PTHR43320:SF3">
    <property type="entry name" value="CARBOHYDRATE KINASE PFKB DOMAIN-CONTAINING PROTEIN"/>
    <property type="match status" value="1"/>
</dbReference>
<comment type="similarity">
    <text evidence="1">Belongs to the carbohydrate kinase PfkB family.</text>
</comment>
<dbReference type="OrthoDB" id="9775849at2"/>
<dbReference type="RefSeq" id="WP_013759202.1">
    <property type="nucleotide sequence ID" value="NC_015500.1"/>
</dbReference>
<sequence>MAFFYGIGHALVDYFFDGELPIARFSPELQAAAAARRPVHIGSRSFDELTARLQAAAPDWSSKADGIRTSGGTCANMLKTLAALGAETLFSGSCGCTQDGGERNGSLKRDEEALFFQKSLAQSGVSARLKLRPDRTGRCLAVRDGRISFILAVSPGAAPDIAADQINPETQKRPDWIIAEGMPLAIDSVRAELNAVRRALRIPLAVACGTPAGAVQTAAMLKEAQFESDRAAHVSSANVSSAHAPPLSVPPLHAPPAIVFANDGEARMLERKGIDPARYSADYGTVFVVTHGCGGSSAYAAGSRISVPARTAAECAFTDETGAGDVFAGAFLFKLTEPQPYDSEKAPARRMERCLAFGSEAAARILSVPLCRVTKTLLSGLT</sequence>
<dbReference type="InterPro" id="IPR029056">
    <property type="entry name" value="Ribokinase-like"/>
</dbReference>
<dbReference type="AlphaFoldDB" id="F4LK37"/>
<dbReference type="EMBL" id="CP002696">
    <property type="protein sequence ID" value="AEE17499.1"/>
    <property type="molecule type" value="Genomic_DNA"/>
</dbReference>
<dbReference type="Proteomes" id="UP000006546">
    <property type="component" value="Chromosome"/>
</dbReference>
<dbReference type="Gene3D" id="3.40.1190.20">
    <property type="match status" value="1"/>
</dbReference>
<keyword evidence="3" id="KW-0418">Kinase</keyword>
<evidence type="ECO:0000256" key="2">
    <source>
        <dbReference type="ARBA" id="ARBA00022679"/>
    </source>
</evidence>
<keyword evidence="6" id="KW-1185">Reference proteome</keyword>
<keyword evidence="2" id="KW-0808">Transferase</keyword>
<organism evidence="5 6">
    <name type="scientific">Treponema brennaborense (strain DSM 12168 / CIP 105900 / DD5/3)</name>
    <dbReference type="NCBI Taxonomy" id="906968"/>
    <lineage>
        <taxon>Bacteria</taxon>
        <taxon>Pseudomonadati</taxon>
        <taxon>Spirochaetota</taxon>
        <taxon>Spirochaetia</taxon>
        <taxon>Spirochaetales</taxon>
        <taxon>Treponemataceae</taxon>
        <taxon>Treponema</taxon>
    </lineage>
</organism>
<evidence type="ECO:0000256" key="1">
    <source>
        <dbReference type="ARBA" id="ARBA00010688"/>
    </source>
</evidence>
<dbReference type="PANTHER" id="PTHR43320">
    <property type="entry name" value="SUGAR KINASE"/>
    <property type="match status" value="1"/>
</dbReference>
<reference evidence="6" key="1">
    <citation type="submission" date="2011-04" db="EMBL/GenBank/DDBJ databases">
        <title>The complete genome of Treponema brennaborense DSM 12168.</title>
        <authorList>
            <person name="Lucas S."/>
            <person name="Han J."/>
            <person name="Lapidus A."/>
            <person name="Bruce D."/>
            <person name="Goodwin L."/>
            <person name="Pitluck S."/>
            <person name="Peters L."/>
            <person name="Kyrpides N."/>
            <person name="Mavromatis K."/>
            <person name="Ivanova N."/>
            <person name="Mikhailova N."/>
            <person name="Pagani I."/>
            <person name="Teshima H."/>
            <person name="Detter J.C."/>
            <person name="Tapia R."/>
            <person name="Han C."/>
            <person name="Land M."/>
            <person name="Hauser L."/>
            <person name="Markowitz V."/>
            <person name="Cheng J.-F."/>
            <person name="Hugenholtz P."/>
            <person name="Woyke T."/>
            <person name="Wu D."/>
            <person name="Gronow S."/>
            <person name="Wellnitz S."/>
            <person name="Brambilla E."/>
            <person name="Klenk H.-P."/>
            <person name="Eisen J.A."/>
        </authorList>
    </citation>
    <scope>NUCLEOTIDE SEQUENCE [LARGE SCALE GENOMIC DNA]</scope>
    <source>
        <strain evidence="6">DSM 12168 / CIP 105900 / DD5/3</strain>
    </source>
</reference>
<dbReference type="KEGG" id="tbe:Trebr_2084"/>
<dbReference type="SUPFAM" id="SSF53613">
    <property type="entry name" value="Ribokinase-like"/>
    <property type="match status" value="1"/>
</dbReference>
<evidence type="ECO:0000256" key="3">
    <source>
        <dbReference type="ARBA" id="ARBA00022777"/>
    </source>
</evidence>
<dbReference type="InterPro" id="IPR052700">
    <property type="entry name" value="Carb_kinase_PfkB-like"/>
</dbReference>
<protein>
    <submittedName>
        <fullName evidence="5">PfkB domain protein</fullName>
    </submittedName>
</protein>